<protein>
    <submittedName>
        <fullName evidence="1">Uncharacterized protein</fullName>
    </submittedName>
</protein>
<evidence type="ECO:0000313" key="1">
    <source>
        <dbReference type="EMBL" id="PON93256.1"/>
    </source>
</evidence>
<dbReference type="AlphaFoldDB" id="A0A2P5F635"/>
<gene>
    <name evidence="1" type="ORF">TorRG33x02_108270</name>
</gene>
<reference evidence="2" key="1">
    <citation type="submission" date="2016-06" db="EMBL/GenBank/DDBJ databases">
        <title>Parallel loss of symbiosis genes in relatives of nitrogen-fixing non-legume Parasponia.</title>
        <authorList>
            <person name="Van Velzen R."/>
            <person name="Holmer R."/>
            <person name="Bu F."/>
            <person name="Rutten L."/>
            <person name="Van Zeijl A."/>
            <person name="Liu W."/>
            <person name="Santuari L."/>
            <person name="Cao Q."/>
            <person name="Sharma T."/>
            <person name="Shen D."/>
            <person name="Roswanjaya Y."/>
            <person name="Wardhani T."/>
            <person name="Kalhor M.S."/>
            <person name="Jansen J."/>
            <person name="Van den Hoogen J."/>
            <person name="Gungor B."/>
            <person name="Hartog M."/>
            <person name="Hontelez J."/>
            <person name="Verver J."/>
            <person name="Yang W.-C."/>
            <person name="Schijlen E."/>
            <person name="Repin R."/>
            <person name="Schilthuizen M."/>
            <person name="Schranz E."/>
            <person name="Heidstra R."/>
            <person name="Miyata K."/>
            <person name="Fedorova E."/>
            <person name="Kohlen W."/>
            <person name="Bisseling T."/>
            <person name="Smit S."/>
            <person name="Geurts R."/>
        </authorList>
    </citation>
    <scope>NUCLEOTIDE SEQUENCE [LARGE SCALE GENOMIC DNA]</scope>
    <source>
        <strain evidence="2">cv. RG33-2</strain>
    </source>
</reference>
<name>A0A2P5F635_TREOI</name>
<organism evidence="1 2">
    <name type="scientific">Trema orientale</name>
    <name type="common">Charcoal tree</name>
    <name type="synonym">Celtis orientalis</name>
    <dbReference type="NCBI Taxonomy" id="63057"/>
    <lineage>
        <taxon>Eukaryota</taxon>
        <taxon>Viridiplantae</taxon>
        <taxon>Streptophyta</taxon>
        <taxon>Embryophyta</taxon>
        <taxon>Tracheophyta</taxon>
        <taxon>Spermatophyta</taxon>
        <taxon>Magnoliopsida</taxon>
        <taxon>eudicotyledons</taxon>
        <taxon>Gunneridae</taxon>
        <taxon>Pentapetalae</taxon>
        <taxon>rosids</taxon>
        <taxon>fabids</taxon>
        <taxon>Rosales</taxon>
        <taxon>Cannabaceae</taxon>
        <taxon>Trema</taxon>
    </lineage>
</organism>
<comment type="caution">
    <text evidence="1">The sequence shown here is derived from an EMBL/GenBank/DDBJ whole genome shotgun (WGS) entry which is preliminary data.</text>
</comment>
<evidence type="ECO:0000313" key="2">
    <source>
        <dbReference type="Proteomes" id="UP000237000"/>
    </source>
</evidence>
<feature type="non-terminal residue" evidence="1">
    <location>
        <position position="1"/>
    </location>
</feature>
<keyword evidence="2" id="KW-1185">Reference proteome</keyword>
<dbReference type="Proteomes" id="UP000237000">
    <property type="component" value="Unassembled WGS sequence"/>
</dbReference>
<sequence>STNYVLLSLSVATISLSKLPRSPTVDKHWIPPATGCLKLNIAIVSNGVNSASFRPMIWDHLGDVVFFAASYFPIVSSTT</sequence>
<accession>A0A2P5F635</accession>
<dbReference type="InParanoid" id="A0A2P5F635"/>
<proteinExistence type="predicted"/>
<dbReference type="EMBL" id="JXTC01000059">
    <property type="protein sequence ID" value="PON93256.1"/>
    <property type="molecule type" value="Genomic_DNA"/>
</dbReference>